<dbReference type="Proteomes" id="UP001364764">
    <property type="component" value="Chromosome"/>
</dbReference>
<dbReference type="InterPro" id="IPR036388">
    <property type="entry name" value="WH-like_DNA-bd_sf"/>
</dbReference>
<keyword evidence="3" id="KW-0804">Transcription</keyword>
<evidence type="ECO:0000256" key="1">
    <source>
        <dbReference type="ARBA" id="ARBA00023015"/>
    </source>
</evidence>
<dbReference type="GO" id="GO:0003677">
    <property type="term" value="F:DNA binding"/>
    <property type="evidence" value="ECO:0007669"/>
    <property type="project" value="UniProtKB-KW"/>
</dbReference>
<dbReference type="EMBL" id="CP145892">
    <property type="protein sequence ID" value="WWP17946.1"/>
    <property type="molecule type" value="Genomic_DNA"/>
</dbReference>
<dbReference type="AlphaFoldDB" id="A0ABD8AKY8"/>
<keyword evidence="4" id="KW-0175">Coiled coil</keyword>
<dbReference type="InterPro" id="IPR051011">
    <property type="entry name" value="Metal_resp_trans_reg"/>
</dbReference>
<feature type="domain" description="HTH arsR-type" evidence="5">
    <location>
        <begin position="11"/>
        <end position="109"/>
    </location>
</feature>
<dbReference type="Pfam" id="PF01022">
    <property type="entry name" value="HTH_5"/>
    <property type="match status" value="1"/>
</dbReference>
<name>A0ABD8AKY8_PAEAM</name>
<dbReference type="NCBIfam" id="NF033788">
    <property type="entry name" value="HTH_metalloreg"/>
    <property type="match status" value="1"/>
</dbReference>
<evidence type="ECO:0000256" key="2">
    <source>
        <dbReference type="ARBA" id="ARBA00023125"/>
    </source>
</evidence>
<evidence type="ECO:0000313" key="6">
    <source>
        <dbReference type="EMBL" id="WWP17946.1"/>
    </source>
</evidence>
<dbReference type="InterPro" id="IPR011991">
    <property type="entry name" value="ArsR-like_HTH"/>
</dbReference>
<protein>
    <submittedName>
        <fullName evidence="6">Metalloregulator ArsR/SmtB family transcription factor</fullName>
    </submittedName>
</protein>
<dbReference type="PROSITE" id="PS50987">
    <property type="entry name" value="HTH_ARSR_2"/>
    <property type="match status" value="1"/>
</dbReference>
<organism evidence="6 7">
    <name type="scientific">Paenibacillus amylolyticus</name>
    <dbReference type="NCBI Taxonomy" id="1451"/>
    <lineage>
        <taxon>Bacteria</taxon>
        <taxon>Bacillati</taxon>
        <taxon>Bacillota</taxon>
        <taxon>Bacilli</taxon>
        <taxon>Bacillales</taxon>
        <taxon>Paenibacillaceae</taxon>
        <taxon>Paenibacillus</taxon>
    </lineage>
</organism>
<dbReference type="GeneID" id="93476911"/>
<feature type="coiled-coil region" evidence="4">
    <location>
        <begin position="95"/>
        <end position="122"/>
    </location>
</feature>
<dbReference type="InterPro" id="IPR036390">
    <property type="entry name" value="WH_DNA-bd_sf"/>
</dbReference>
<dbReference type="Gene3D" id="1.10.10.10">
    <property type="entry name" value="Winged helix-like DNA-binding domain superfamily/Winged helix DNA-binding domain"/>
    <property type="match status" value="1"/>
</dbReference>
<evidence type="ECO:0000256" key="3">
    <source>
        <dbReference type="ARBA" id="ARBA00023163"/>
    </source>
</evidence>
<accession>A0ABD8AKY8</accession>
<proteinExistence type="predicted"/>
<dbReference type="RefSeq" id="WP_047843023.1">
    <property type="nucleotide sequence ID" value="NZ_CP107037.1"/>
</dbReference>
<evidence type="ECO:0000259" key="5">
    <source>
        <dbReference type="PROSITE" id="PS50987"/>
    </source>
</evidence>
<evidence type="ECO:0000256" key="4">
    <source>
        <dbReference type="SAM" id="Coils"/>
    </source>
</evidence>
<reference evidence="6 7" key="1">
    <citation type="submission" date="2024-02" db="EMBL/GenBank/DDBJ databases">
        <title>Complete sequences of two Paenibacillus sp. strains and one Lysinibacillus strain isolated from the environment on STAA medium highlight biotechnological potential.</title>
        <authorList>
            <person name="Attere S.A."/>
            <person name="Piche L.C."/>
            <person name="Intertaglia L."/>
            <person name="Lami R."/>
            <person name="Charette S.J."/>
            <person name="Vincent A.T."/>
        </authorList>
    </citation>
    <scope>NUCLEOTIDE SEQUENCE [LARGE SCALE GENOMIC DNA]</scope>
    <source>
        <strain evidence="6 7">Y5S-7</strain>
    </source>
</reference>
<sequence>MIYLDQELATTIAIEFKNNQKVLNAIGDETRQAILIALIQGPQKPGMRVGEIRMKTHLSRPTVSHHLKILKESQIISVRKEGTLNYYSLDSGSKLKLLKNLVNEIEKLLTQCEEQASEQQLEKTGRGSCE</sequence>
<keyword evidence="2" id="KW-0238">DNA-binding</keyword>
<dbReference type="PANTHER" id="PTHR43132:SF6">
    <property type="entry name" value="HTH-TYPE TRANSCRIPTIONAL REPRESSOR CZRA"/>
    <property type="match status" value="1"/>
</dbReference>
<dbReference type="SMART" id="SM00418">
    <property type="entry name" value="HTH_ARSR"/>
    <property type="match status" value="1"/>
</dbReference>
<dbReference type="SUPFAM" id="SSF46785">
    <property type="entry name" value="Winged helix' DNA-binding domain"/>
    <property type="match status" value="1"/>
</dbReference>
<evidence type="ECO:0000313" key="7">
    <source>
        <dbReference type="Proteomes" id="UP001364764"/>
    </source>
</evidence>
<dbReference type="CDD" id="cd00090">
    <property type="entry name" value="HTH_ARSR"/>
    <property type="match status" value="1"/>
</dbReference>
<dbReference type="PANTHER" id="PTHR43132">
    <property type="entry name" value="ARSENICAL RESISTANCE OPERON REPRESSOR ARSR-RELATED"/>
    <property type="match status" value="1"/>
</dbReference>
<gene>
    <name evidence="6" type="ORF">V6668_15560</name>
</gene>
<dbReference type="InterPro" id="IPR001845">
    <property type="entry name" value="HTH_ArsR_DNA-bd_dom"/>
</dbReference>
<keyword evidence="1" id="KW-0805">Transcription regulation</keyword>
<dbReference type="PRINTS" id="PR00778">
    <property type="entry name" value="HTHARSR"/>
</dbReference>